<accession>X1IMS3</accession>
<dbReference type="NCBIfam" id="TIGR02436">
    <property type="entry name" value="four helix bundle protein"/>
    <property type="match status" value="1"/>
</dbReference>
<evidence type="ECO:0008006" key="2">
    <source>
        <dbReference type="Google" id="ProtNLM"/>
    </source>
</evidence>
<name>X1IMS3_9ZZZZ</name>
<evidence type="ECO:0000313" key="1">
    <source>
        <dbReference type="EMBL" id="GAH70530.1"/>
    </source>
</evidence>
<organism evidence="1">
    <name type="scientific">marine sediment metagenome</name>
    <dbReference type="NCBI Taxonomy" id="412755"/>
    <lineage>
        <taxon>unclassified sequences</taxon>
        <taxon>metagenomes</taxon>
        <taxon>ecological metagenomes</taxon>
    </lineage>
</organism>
<comment type="caution">
    <text evidence="1">The sequence shown here is derived from an EMBL/GenBank/DDBJ whole genome shotgun (WGS) entry which is preliminary data.</text>
</comment>
<dbReference type="Gene3D" id="1.20.1440.60">
    <property type="entry name" value="23S rRNA-intervening sequence"/>
    <property type="match status" value="1"/>
</dbReference>
<dbReference type="InterPro" id="IPR036583">
    <property type="entry name" value="23S_rRNA_IVS_sf"/>
</dbReference>
<protein>
    <recommendedName>
        <fullName evidence="2">Four helix bundle protein</fullName>
    </recommendedName>
</protein>
<dbReference type="InterPro" id="IPR012657">
    <property type="entry name" value="23S_rRNA-intervening_sequence"/>
</dbReference>
<dbReference type="AlphaFoldDB" id="X1IMS3"/>
<dbReference type="PANTHER" id="PTHR38471">
    <property type="entry name" value="FOUR HELIX BUNDLE PROTEIN"/>
    <property type="match status" value="1"/>
</dbReference>
<sequence length="125" mass="14346">MPTIKRFEDIKAWQEARKLVNMVYNAINSSKAFKDDFRLKNQCIGAVISVMGNIPEGFVRRSNKEFVQFLFISISSGAELQSHFYVALDRKYVTQATFDTIYRQADKVGKMVSNLITYLKHPTAV</sequence>
<proteinExistence type="predicted"/>
<dbReference type="SUPFAM" id="SSF158446">
    <property type="entry name" value="IVS-encoded protein-like"/>
    <property type="match status" value="1"/>
</dbReference>
<gene>
    <name evidence="1" type="ORF">S03H2_51093</name>
</gene>
<feature type="non-terminal residue" evidence="1">
    <location>
        <position position="125"/>
    </location>
</feature>
<reference evidence="1" key="1">
    <citation type="journal article" date="2014" name="Front. Microbiol.">
        <title>High frequency of phylogenetically diverse reductive dehalogenase-homologous genes in deep subseafloor sedimentary metagenomes.</title>
        <authorList>
            <person name="Kawai M."/>
            <person name="Futagami T."/>
            <person name="Toyoda A."/>
            <person name="Takaki Y."/>
            <person name="Nishi S."/>
            <person name="Hori S."/>
            <person name="Arai W."/>
            <person name="Tsubouchi T."/>
            <person name="Morono Y."/>
            <person name="Uchiyama I."/>
            <person name="Ito T."/>
            <person name="Fujiyama A."/>
            <person name="Inagaki F."/>
            <person name="Takami H."/>
        </authorList>
    </citation>
    <scope>NUCLEOTIDE SEQUENCE</scope>
    <source>
        <strain evidence="1">Expedition CK06-06</strain>
    </source>
</reference>
<dbReference type="CDD" id="cd16377">
    <property type="entry name" value="23S_rRNA_IVP_like"/>
    <property type="match status" value="1"/>
</dbReference>
<dbReference type="PANTHER" id="PTHR38471:SF2">
    <property type="entry name" value="FOUR HELIX BUNDLE PROTEIN"/>
    <property type="match status" value="1"/>
</dbReference>
<dbReference type="Pfam" id="PF05635">
    <property type="entry name" value="23S_rRNA_IVP"/>
    <property type="match status" value="1"/>
</dbReference>
<dbReference type="EMBL" id="BARU01032391">
    <property type="protein sequence ID" value="GAH70530.1"/>
    <property type="molecule type" value="Genomic_DNA"/>
</dbReference>